<organism evidence="1 2">
    <name type="scientific">Ignatzschineria indica</name>
    <dbReference type="NCBI Taxonomy" id="472583"/>
    <lineage>
        <taxon>Bacteria</taxon>
        <taxon>Pseudomonadati</taxon>
        <taxon>Pseudomonadota</taxon>
        <taxon>Gammaproteobacteria</taxon>
        <taxon>Cardiobacteriales</taxon>
        <taxon>Ignatzschineriaceae</taxon>
        <taxon>Ignatzschineria</taxon>
    </lineage>
</organism>
<comment type="caution">
    <text evidence="1">The sequence shown here is derived from an EMBL/GenBank/DDBJ whole genome shotgun (WGS) entry which is preliminary data.</text>
</comment>
<proteinExistence type="predicted"/>
<protein>
    <submittedName>
        <fullName evidence="1">Uncharacterized protein</fullName>
    </submittedName>
</protein>
<accession>A0A2U2AN41</accession>
<dbReference type="RefSeq" id="WP_109235745.1">
    <property type="nucleotide sequence ID" value="NZ_BMXZ01000001.1"/>
</dbReference>
<gene>
    <name evidence="1" type="ORF">DC082_03330</name>
</gene>
<name>A0A2U2AN41_9GAMM</name>
<keyword evidence="2" id="KW-1185">Reference proteome</keyword>
<reference evidence="1 2" key="1">
    <citation type="journal article" date="2018" name="Genome Announc.">
        <title>Ignatzschineria cameli sp. nov., isolated from necrotic foot tissue of dromedaries (Camelus dromedarius) and associated maggots (Wohlfahrtia species) in Dubai.</title>
        <authorList>
            <person name="Tsang C.C."/>
            <person name="Tang J.Y."/>
            <person name="Fong J.Y."/>
            <person name="Kinne J."/>
            <person name="Lee H.H."/>
            <person name="Joseph M."/>
            <person name="Jose S."/>
            <person name="Schuster R.K."/>
            <person name="Tang Y."/>
            <person name="Sivakumar S."/>
            <person name="Chen J.H."/>
            <person name="Teng J.L."/>
            <person name="Lau S.K."/>
            <person name="Wernery U."/>
            <person name="Woo P.C."/>
        </authorList>
    </citation>
    <scope>NUCLEOTIDE SEQUENCE [LARGE SCALE GENOMIC DNA]</scope>
    <source>
        <strain evidence="1 2">KCTC 22643</strain>
    </source>
</reference>
<dbReference type="Proteomes" id="UP000244948">
    <property type="component" value="Unassembled WGS sequence"/>
</dbReference>
<dbReference type="EMBL" id="QEWR01000002">
    <property type="protein sequence ID" value="PWD84578.1"/>
    <property type="molecule type" value="Genomic_DNA"/>
</dbReference>
<evidence type="ECO:0000313" key="1">
    <source>
        <dbReference type="EMBL" id="PWD84578.1"/>
    </source>
</evidence>
<dbReference type="AlphaFoldDB" id="A0A2U2AN41"/>
<evidence type="ECO:0000313" key="2">
    <source>
        <dbReference type="Proteomes" id="UP000244948"/>
    </source>
</evidence>
<sequence>MLIYSLTNLNIDTGKISNAISTLQALVTERSKQKSTKLKTTYLGRKWQQLKGLIRTMGW</sequence>